<evidence type="ECO:0000313" key="4">
    <source>
        <dbReference type="Proteomes" id="UP000266841"/>
    </source>
</evidence>
<feature type="region of interest" description="Disordered" evidence="1">
    <location>
        <begin position="119"/>
        <end position="187"/>
    </location>
</feature>
<proteinExistence type="predicted"/>
<dbReference type="InterPro" id="IPR005114">
    <property type="entry name" value="Helicase_assoc"/>
</dbReference>
<gene>
    <name evidence="3" type="ORF">THAOC_33643</name>
</gene>
<organism evidence="3 4">
    <name type="scientific">Thalassiosira oceanica</name>
    <name type="common">Marine diatom</name>
    <dbReference type="NCBI Taxonomy" id="159749"/>
    <lineage>
        <taxon>Eukaryota</taxon>
        <taxon>Sar</taxon>
        <taxon>Stramenopiles</taxon>
        <taxon>Ochrophyta</taxon>
        <taxon>Bacillariophyta</taxon>
        <taxon>Coscinodiscophyceae</taxon>
        <taxon>Thalassiosirophycidae</taxon>
        <taxon>Thalassiosirales</taxon>
        <taxon>Thalassiosiraceae</taxon>
        <taxon>Thalassiosira</taxon>
    </lineage>
</organism>
<dbReference type="Pfam" id="PF03457">
    <property type="entry name" value="HA"/>
    <property type="match status" value="1"/>
</dbReference>
<protein>
    <recommendedName>
        <fullName evidence="2">Helicase-associated domain-containing protein</fullName>
    </recommendedName>
</protein>
<evidence type="ECO:0000256" key="1">
    <source>
        <dbReference type="SAM" id="MobiDB-lite"/>
    </source>
</evidence>
<feature type="non-terminal residue" evidence="3">
    <location>
        <position position="187"/>
    </location>
</feature>
<sequence length="187" mass="20418">MDADGDDHWDIGPGNEFIKAEMQRLLRLQQFILSPKISLSRLNERLCAAAEAIRLGTAAAAAAAIWRRRRFHRSYRSAQRHRCQVGFKWTLRLAGSPKSPVTWETRFVELVQHKAKHGDCDVPMKDGKLGSGVDNQEQATGLNAGAKRPGKGRDGLAVPGGDDRPVPDSAALAEGRAGPLRPVPLDP</sequence>
<accession>K0RLN9</accession>
<dbReference type="OrthoDB" id="498381at2759"/>
<dbReference type="Proteomes" id="UP000266841">
    <property type="component" value="Unassembled WGS sequence"/>
</dbReference>
<dbReference type="AlphaFoldDB" id="K0RLN9"/>
<feature type="compositionally biased region" description="Basic and acidic residues" evidence="1">
    <location>
        <begin position="119"/>
        <end position="128"/>
    </location>
</feature>
<dbReference type="EMBL" id="AGNL01046784">
    <property type="protein sequence ID" value="EJK47622.1"/>
    <property type="molecule type" value="Genomic_DNA"/>
</dbReference>
<evidence type="ECO:0000259" key="2">
    <source>
        <dbReference type="Pfam" id="PF03457"/>
    </source>
</evidence>
<comment type="caution">
    <text evidence="3">The sequence shown here is derived from an EMBL/GenBank/DDBJ whole genome shotgun (WGS) entry which is preliminary data.</text>
</comment>
<reference evidence="3 4" key="1">
    <citation type="journal article" date="2012" name="Genome Biol.">
        <title>Genome and low-iron response of an oceanic diatom adapted to chronic iron limitation.</title>
        <authorList>
            <person name="Lommer M."/>
            <person name="Specht M."/>
            <person name="Roy A.S."/>
            <person name="Kraemer L."/>
            <person name="Andreson R."/>
            <person name="Gutowska M.A."/>
            <person name="Wolf J."/>
            <person name="Bergner S.V."/>
            <person name="Schilhabel M.B."/>
            <person name="Klostermeier U.C."/>
            <person name="Beiko R.G."/>
            <person name="Rosenstiel P."/>
            <person name="Hippler M."/>
            <person name="Laroche J."/>
        </authorList>
    </citation>
    <scope>NUCLEOTIDE SEQUENCE [LARGE SCALE GENOMIC DNA]</scope>
    <source>
        <strain evidence="3 4">CCMP1005</strain>
    </source>
</reference>
<keyword evidence="4" id="KW-1185">Reference proteome</keyword>
<feature type="domain" description="Helicase-associated" evidence="2">
    <location>
        <begin position="101"/>
        <end position="138"/>
    </location>
</feature>
<evidence type="ECO:0000313" key="3">
    <source>
        <dbReference type="EMBL" id="EJK47622.1"/>
    </source>
</evidence>
<name>K0RLN9_THAOC</name>